<dbReference type="InterPro" id="IPR029071">
    <property type="entry name" value="Ubiquitin-like_domsf"/>
</dbReference>
<sequence>MEGESVGDNASLINSFCEITSSSKEEAIFFLESHNFDLDAAVSTFFDNNNIACANNTLVDPNVAMNVNPNRASTPESPPESQSPDFSPSQSPSRSRSASPTPSRAPYELRSRRNRGKAAGKPSGSRSGRIRTLSDLNRPGRDSSDSESDETQEYYTGGERSGMLVQDPTNGNSVDDFFNRARQSAVDAPTEHNQRSTSFTGTARLLSGETVHSAAPPPEVVTHTITFWRNGFSVDDGPLRRLDDPQNASFLESVKNSQCPRELEPADHRTSVHVDLIRRDENYPEPVKPRHLPFRGVGRTLGSSSSTVEAAGESIQTTVVETAPITAPLPSMGLVVDESQPVTSIQLRLADGTRMVSRFNHHHTISDVRAFIDASRPGGAGSYQLQTMGFPPTKLTDLDQTIEQAGIANSVVIQKL</sequence>
<dbReference type="EMBL" id="JAWXYG010000004">
    <property type="protein sequence ID" value="KAK4276026.1"/>
    <property type="molecule type" value="Genomic_DNA"/>
</dbReference>
<evidence type="ECO:0000256" key="1">
    <source>
        <dbReference type="ARBA" id="ARBA00022786"/>
    </source>
</evidence>
<dbReference type="SMART" id="SM00553">
    <property type="entry name" value="SEP"/>
    <property type="match status" value="1"/>
</dbReference>
<dbReference type="GO" id="GO:0005634">
    <property type="term" value="C:nucleus"/>
    <property type="evidence" value="ECO:0007669"/>
    <property type="project" value="TreeGrafter"/>
</dbReference>
<dbReference type="GO" id="GO:0031468">
    <property type="term" value="P:nuclear membrane reassembly"/>
    <property type="evidence" value="ECO:0007669"/>
    <property type="project" value="TreeGrafter"/>
</dbReference>
<organism evidence="5 6">
    <name type="scientific">Acacia crassicarpa</name>
    <name type="common">northern wattle</name>
    <dbReference type="NCBI Taxonomy" id="499986"/>
    <lineage>
        <taxon>Eukaryota</taxon>
        <taxon>Viridiplantae</taxon>
        <taxon>Streptophyta</taxon>
        <taxon>Embryophyta</taxon>
        <taxon>Tracheophyta</taxon>
        <taxon>Spermatophyta</taxon>
        <taxon>Magnoliopsida</taxon>
        <taxon>eudicotyledons</taxon>
        <taxon>Gunneridae</taxon>
        <taxon>Pentapetalae</taxon>
        <taxon>rosids</taxon>
        <taxon>fabids</taxon>
        <taxon>Fabales</taxon>
        <taxon>Fabaceae</taxon>
        <taxon>Caesalpinioideae</taxon>
        <taxon>mimosoid clade</taxon>
        <taxon>Acacieae</taxon>
        <taxon>Acacia</taxon>
    </lineage>
</organism>
<dbReference type="AlphaFoldDB" id="A0AAE1MV10"/>
<dbReference type="InterPro" id="IPR036241">
    <property type="entry name" value="NSFL1C_SEP_dom_sf"/>
</dbReference>
<accession>A0AAE1MV10</accession>
<reference evidence="5" key="1">
    <citation type="submission" date="2023-10" db="EMBL/GenBank/DDBJ databases">
        <title>Chromosome-level genome of the transformable northern wattle, Acacia crassicarpa.</title>
        <authorList>
            <person name="Massaro I."/>
            <person name="Sinha N.R."/>
            <person name="Poethig S."/>
            <person name="Leichty A.R."/>
        </authorList>
    </citation>
    <scope>NUCLEOTIDE SEQUENCE</scope>
    <source>
        <strain evidence="5">Acra3RX</strain>
        <tissue evidence="5">Leaf</tissue>
    </source>
</reference>
<dbReference type="Gene3D" id="3.30.420.210">
    <property type="entry name" value="SEP domain"/>
    <property type="match status" value="1"/>
</dbReference>
<dbReference type="InterPro" id="IPR001012">
    <property type="entry name" value="UBX_dom"/>
</dbReference>
<gene>
    <name evidence="5" type="ORF">QN277_019023</name>
</gene>
<dbReference type="CDD" id="cd01770">
    <property type="entry name" value="UBX_UBXN2"/>
    <property type="match status" value="1"/>
</dbReference>
<evidence type="ECO:0000256" key="2">
    <source>
        <dbReference type="SAM" id="MobiDB-lite"/>
    </source>
</evidence>
<dbReference type="GO" id="GO:0061025">
    <property type="term" value="P:membrane fusion"/>
    <property type="evidence" value="ECO:0007669"/>
    <property type="project" value="TreeGrafter"/>
</dbReference>
<dbReference type="InterPro" id="IPR012989">
    <property type="entry name" value="SEP_domain"/>
</dbReference>
<feature type="domain" description="UBX" evidence="3">
    <location>
        <begin position="338"/>
        <end position="415"/>
    </location>
</feature>
<dbReference type="FunFam" id="1.10.8.10:FF:000020">
    <property type="entry name" value="NSFL1 (p97) cofactor (p47)"/>
    <property type="match status" value="1"/>
</dbReference>
<comment type="caution">
    <text evidence="5">The sequence shown here is derived from an EMBL/GenBank/DDBJ whole genome shotgun (WGS) entry which is preliminary data.</text>
</comment>
<dbReference type="Gene3D" id="1.10.8.10">
    <property type="entry name" value="DNA helicase RuvA subunit, C-terminal domain"/>
    <property type="match status" value="1"/>
</dbReference>
<dbReference type="PANTHER" id="PTHR23333">
    <property type="entry name" value="UBX DOMAIN CONTAINING PROTEIN"/>
    <property type="match status" value="1"/>
</dbReference>
<dbReference type="GO" id="GO:0005829">
    <property type="term" value="C:cytosol"/>
    <property type="evidence" value="ECO:0007669"/>
    <property type="project" value="TreeGrafter"/>
</dbReference>
<feature type="region of interest" description="Disordered" evidence="2">
    <location>
        <begin position="284"/>
        <end position="309"/>
    </location>
</feature>
<dbReference type="FunFam" id="3.10.20.90:FF:000179">
    <property type="entry name" value="Plant UBX domain-containing protein 4"/>
    <property type="match status" value="1"/>
</dbReference>
<protein>
    <submittedName>
        <fullName evidence="5">Uncharacterized protein</fullName>
    </submittedName>
</protein>
<evidence type="ECO:0000259" key="4">
    <source>
        <dbReference type="PROSITE" id="PS51399"/>
    </source>
</evidence>
<dbReference type="GO" id="GO:0051117">
    <property type="term" value="F:ATPase binding"/>
    <property type="evidence" value="ECO:0007669"/>
    <property type="project" value="UniProtKB-ARBA"/>
</dbReference>
<dbReference type="SUPFAM" id="SSF46934">
    <property type="entry name" value="UBA-like"/>
    <property type="match status" value="1"/>
</dbReference>
<evidence type="ECO:0000259" key="3">
    <source>
        <dbReference type="PROSITE" id="PS50033"/>
    </source>
</evidence>
<name>A0AAE1MV10_9FABA</name>
<dbReference type="SMART" id="SM00166">
    <property type="entry name" value="UBX"/>
    <property type="match status" value="1"/>
</dbReference>
<feature type="domain" description="SEP" evidence="4">
    <location>
        <begin position="220"/>
        <end position="284"/>
    </location>
</feature>
<feature type="compositionally biased region" description="Low complexity" evidence="2">
    <location>
        <begin position="73"/>
        <end position="106"/>
    </location>
</feature>
<dbReference type="Gene3D" id="3.10.20.90">
    <property type="entry name" value="Phosphatidylinositol 3-kinase Catalytic Subunit, Chain A, domain 1"/>
    <property type="match status" value="1"/>
</dbReference>
<dbReference type="GO" id="GO:0043130">
    <property type="term" value="F:ubiquitin binding"/>
    <property type="evidence" value="ECO:0007669"/>
    <property type="project" value="TreeGrafter"/>
</dbReference>
<dbReference type="GO" id="GO:0000045">
    <property type="term" value="P:autophagosome assembly"/>
    <property type="evidence" value="ECO:0007669"/>
    <property type="project" value="TreeGrafter"/>
</dbReference>
<dbReference type="FunFam" id="3.30.420.210:FF:000005">
    <property type="entry name" value="Plant UBX domain-containing protein 4"/>
    <property type="match status" value="1"/>
</dbReference>
<dbReference type="SUPFAM" id="SSF54236">
    <property type="entry name" value="Ubiquitin-like"/>
    <property type="match status" value="1"/>
</dbReference>
<evidence type="ECO:0000313" key="5">
    <source>
        <dbReference type="EMBL" id="KAK4276026.1"/>
    </source>
</evidence>
<keyword evidence="1" id="KW-0833">Ubl conjugation pathway</keyword>
<proteinExistence type="predicted"/>
<feature type="region of interest" description="Disordered" evidence="2">
    <location>
        <begin position="64"/>
        <end position="176"/>
    </location>
</feature>
<dbReference type="GO" id="GO:0007030">
    <property type="term" value="P:Golgi organization"/>
    <property type="evidence" value="ECO:0007669"/>
    <property type="project" value="TreeGrafter"/>
</dbReference>
<keyword evidence="6" id="KW-1185">Reference proteome</keyword>
<dbReference type="PROSITE" id="PS50033">
    <property type="entry name" value="UBX"/>
    <property type="match status" value="1"/>
</dbReference>
<dbReference type="CDD" id="cd14349">
    <property type="entry name" value="UBA_CF106"/>
    <property type="match status" value="1"/>
</dbReference>
<dbReference type="InterPro" id="IPR009060">
    <property type="entry name" value="UBA-like_sf"/>
</dbReference>
<evidence type="ECO:0000313" key="6">
    <source>
        <dbReference type="Proteomes" id="UP001293593"/>
    </source>
</evidence>
<dbReference type="Pfam" id="PF14555">
    <property type="entry name" value="UBA_4"/>
    <property type="match status" value="1"/>
</dbReference>
<dbReference type="Pfam" id="PF08059">
    <property type="entry name" value="SEP"/>
    <property type="match status" value="1"/>
</dbReference>
<dbReference type="InterPro" id="IPR039517">
    <property type="entry name" value="C6orf106_UBA-like"/>
</dbReference>
<dbReference type="PANTHER" id="PTHR23333:SF45">
    <property type="entry name" value="PLANT UBX DOMAIN-CONTAINING PROTEIN 4-LIKE"/>
    <property type="match status" value="1"/>
</dbReference>
<dbReference type="SUPFAM" id="SSF102848">
    <property type="entry name" value="NSFL1 (p97 ATPase) cofactor p47, SEP domain"/>
    <property type="match status" value="1"/>
</dbReference>
<dbReference type="Proteomes" id="UP001293593">
    <property type="component" value="Unassembled WGS sequence"/>
</dbReference>
<dbReference type="PROSITE" id="PS51399">
    <property type="entry name" value="SEP"/>
    <property type="match status" value="1"/>
</dbReference>
<dbReference type="GO" id="GO:0043161">
    <property type="term" value="P:proteasome-mediated ubiquitin-dependent protein catabolic process"/>
    <property type="evidence" value="ECO:0007669"/>
    <property type="project" value="TreeGrafter"/>
</dbReference>
<dbReference type="Pfam" id="PF00789">
    <property type="entry name" value="UBX"/>
    <property type="match status" value="1"/>
</dbReference>